<dbReference type="OrthoDB" id="5402478at2"/>
<protein>
    <submittedName>
        <fullName evidence="1">Polyketide cyclase / dehydrase and lipid transport</fullName>
    </submittedName>
</protein>
<reference evidence="1 2" key="1">
    <citation type="submission" date="2017-02" db="EMBL/GenBank/DDBJ databases">
        <authorList>
            <person name="Peterson S.W."/>
        </authorList>
    </citation>
    <scope>NUCLEOTIDE SEQUENCE [LARGE SCALE GENOMIC DNA]</scope>
    <source>
        <strain evidence="1 2">DSM 22335</strain>
    </source>
</reference>
<dbReference type="STRING" id="413434.SAMN04488132_1059"/>
<dbReference type="Gene3D" id="3.30.530.20">
    <property type="match status" value="1"/>
</dbReference>
<proteinExistence type="predicted"/>
<evidence type="ECO:0000313" key="2">
    <source>
        <dbReference type="Proteomes" id="UP000190888"/>
    </source>
</evidence>
<dbReference type="SUPFAM" id="SSF55961">
    <property type="entry name" value="Bet v1-like"/>
    <property type="match status" value="1"/>
</dbReference>
<name>A0A1T4NVK8_9BACT</name>
<dbReference type="EMBL" id="FUWH01000005">
    <property type="protein sequence ID" value="SJZ83279.1"/>
    <property type="molecule type" value="Genomic_DNA"/>
</dbReference>
<keyword evidence="2" id="KW-1185">Reference proteome</keyword>
<dbReference type="Proteomes" id="UP000190888">
    <property type="component" value="Unassembled WGS sequence"/>
</dbReference>
<dbReference type="Pfam" id="PF10604">
    <property type="entry name" value="Polyketide_cyc2"/>
    <property type="match status" value="1"/>
</dbReference>
<dbReference type="CDD" id="cd07824">
    <property type="entry name" value="SRPBCC_6"/>
    <property type="match status" value="1"/>
</dbReference>
<dbReference type="RefSeq" id="WP_078831343.1">
    <property type="nucleotide sequence ID" value="NZ_FUWH01000005.1"/>
</dbReference>
<evidence type="ECO:0000313" key="1">
    <source>
        <dbReference type="EMBL" id="SJZ83279.1"/>
    </source>
</evidence>
<gene>
    <name evidence="1" type="ORF">SAMN04488132_1059</name>
</gene>
<organism evidence="1 2">
    <name type="scientific">Sediminibacterium ginsengisoli</name>
    <dbReference type="NCBI Taxonomy" id="413434"/>
    <lineage>
        <taxon>Bacteria</taxon>
        <taxon>Pseudomonadati</taxon>
        <taxon>Bacteroidota</taxon>
        <taxon>Chitinophagia</taxon>
        <taxon>Chitinophagales</taxon>
        <taxon>Chitinophagaceae</taxon>
        <taxon>Sediminibacterium</taxon>
    </lineage>
</organism>
<accession>A0A1T4NVK8</accession>
<dbReference type="InterPro" id="IPR023393">
    <property type="entry name" value="START-like_dom_sf"/>
</dbReference>
<sequence length="157" mass="18324">MSSETYSFITRWELDAPKELVWSEISNCANWPSWWPEVKAVELLAAGDQDEIGKTWRYKWQSPFFYKLSVTLCITDIQPLQSVSALATGDLEGTGEWQFSCHDTTTVAICSWKVRTRIPWMNRMAFLLKPLFRYNHRLIMRSGLQGLKQAIEQREKT</sequence>
<dbReference type="InterPro" id="IPR019587">
    <property type="entry name" value="Polyketide_cyclase/dehydratase"/>
</dbReference>
<dbReference type="AlphaFoldDB" id="A0A1T4NVK8"/>